<dbReference type="InterPro" id="IPR007889">
    <property type="entry name" value="HTH_Psq"/>
</dbReference>
<feature type="domain" description="HTH psq-type" evidence="1">
    <location>
        <begin position="16"/>
        <end position="64"/>
    </location>
</feature>
<organism evidence="2 3">
    <name type="scientific">Trichuris suis</name>
    <name type="common">pig whipworm</name>
    <dbReference type="NCBI Taxonomy" id="68888"/>
    <lineage>
        <taxon>Eukaryota</taxon>
        <taxon>Metazoa</taxon>
        <taxon>Ecdysozoa</taxon>
        <taxon>Nematoda</taxon>
        <taxon>Enoplea</taxon>
        <taxon>Dorylaimia</taxon>
        <taxon>Trichinellida</taxon>
        <taxon>Trichuridae</taxon>
        <taxon>Trichuris</taxon>
    </lineage>
</organism>
<reference evidence="2 3" key="1">
    <citation type="journal article" date="2014" name="Nat. Genet.">
        <title>Genome and transcriptome of the porcine whipworm Trichuris suis.</title>
        <authorList>
            <person name="Jex A.R."/>
            <person name="Nejsum P."/>
            <person name="Schwarz E.M."/>
            <person name="Hu L."/>
            <person name="Young N.D."/>
            <person name="Hall R.S."/>
            <person name="Korhonen P.K."/>
            <person name="Liao S."/>
            <person name="Thamsborg S."/>
            <person name="Xia J."/>
            <person name="Xu P."/>
            <person name="Wang S."/>
            <person name="Scheerlinck J.P."/>
            <person name="Hofmann A."/>
            <person name="Sternberg P.W."/>
            <person name="Wang J."/>
            <person name="Gasser R.B."/>
        </authorList>
    </citation>
    <scope>NUCLEOTIDE SEQUENCE [LARGE SCALE GENOMIC DNA]</scope>
    <source>
        <strain evidence="2">DCEP-RM93M</strain>
    </source>
</reference>
<dbReference type="GO" id="GO:0003677">
    <property type="term" value="F:DNA binding"/>
    <property type="evidence" value="ECO:0007669"/>
    <property type="project" value="InterPro"/>
</dbReference>
<dbReference type="Proteomes" id="UP000030764">
    <property type="component" value="Unassembled WGS sequence"/>
</dbReference>
<evidence type="ECO:0000259" key="1">
    <source>
        <dbReference type="Pfam" id="PF04218"/>
    </source>
</evidence>
<evidence type="ECO:0000313" key="3">
    <source>
        <dbReference type="Proteomes" id="UP000030764"/>
    </source>
</evidence>
<accession>A0A085LQ76</accession>
<dbReference type="Pfam" id="PF04218">
    <property type="entry name" value="CENP-B_N"/>
    <property type="match status" value="1"/>
</dbReference>
<name>A0A085LQ76_9BILA</name>
<evidence type="ECO:0000313" key="2">
    <source>
        <dbReference type="EMBL" id="KFD47122.1"/>
    </source>
</evidence>
<proteinExistence type="predicted"/>
<keyword evidence="3" id="KW-1185">Reference proteome</keyword>
<dbReference type="AlphaFoldDB" id="A0A085LQ76"/>
<gene>
    <name evidence="2" type="ORF">M513_12032</name>
</gene>
<dbReference type="EMBL" id="KL363340">
    <property type="protein sequence ID" value="KFD47122.1"/>
    <property type="molecule type" value="Genomic_DNA"/>
</dbReference>
<sequence>MLYWKCSKATEHSKVRKSVPLNVKLDVIKRLDRGDRNVDMMRRALCLSTSTTRSIYLQKNKILKAAELTVRSANSKVASSGRHPITNRMKSLLLEWIDECGYLRVRHRRLRYLNGVTAVLELTQDV</sequence>
<protein>
    <recommendedName>
        <fullName evidence="1">HTH psq-type domain-containing protein</fullName>
    </recommendedName>
</protein>